<dbReference type="InterPro" id="IPR007371">
    <property type="entry name" value="TPK_catalytic"/>
</dbReference>
<keyword evidence="4" id="KW-0067">ATP-binding</keyword>
<dbReference type="SUPFAM" id="SSF63999">
    <property type="entry name" value="Thiamin pyrophosphokinase, catalytic domain"/>
    <property type="match status" value="1"/>
</dbReference>
<dbReference type="InterPro" id="IPR006282">
    <property type="entry name" value="Thi_PPkinase"/>
</dbReference>
<name>A0A5J4SJM5_9ZZZZ</name>
<comment type="caution">
    <text evidence="8">The sequence shown here is derived from an EMBL/GenBank/DDBJ whole genome shotgun (WGS) entry which is preliminary data.</text>
</comment>
<keyword evidence="2" id="KW-0547">Nucleotide-binding</keyword>
<dbReference type="EC" id="2.7.6.2" evidence="8"/>
<organism evidence="8">
    <name type="scientific">termite gut metagenome</name>
    <dbReference type="NCBI Taxonomy" id="433724"/>
    <lineage>
        <taxon>unclassified sequences</taxon>
        <taxon>metagenomes</taxon>
        <taxon>organismal metagenomes</taxon>
    </lineage>
</organism>
<gene>
    <name evidence="7" type="ORF">EZS27_007009</name>
    <name evidence="8" type="ORF">EZS27_007014</name>
</gene>
<evidence type="ECO:0000256" key="1">
    <source>
        <dbReference type="ARBA" id="ARBA00022679"/>
    </source>
</evidence>
<feature type="domain" description="Thiamin pyrophosphokinase-like substrate-binding" evidence="6">
    <location>
        <begin position="140"/>
        <end position="208"/>
    </location>
</feature>
<dbReference type="Gene3D" id="3.40.50.10240">
    <property type="entry name" value="Thiamin pyrophosphokinase, catalytic domain"/>
    <property type="match status" value="1"/>
</dbReference>
<dbReference type="InterPro" id="IPR053149">
    <property type="entry name" value="TPK"/>
</dbReference>
<evidence type="ECO:0000259" key="5">
    <source>
        <dbReference type="Pfam" id="PF04263"/>
    </source>
</evidence>
<dbReference type="Pfam" id="PF04263">
    <property type="entry name" value="TPK_catalytic"/>
    <property type="match status" value="1"/>
</dbReference>
<evidence type="ECO:0000259" key="6">
    <source>
        <dbReference type="Pfam" id="PF21275"/>
    </source>
</evidence>
<feature type="domain" description="Thiamin pyrophosphokinase catalytic" evidence="5">
    <location>
        <begin position="32"/>
        <end position="133"/>
    </location>
</feature>
<proteinExistence type="predicted"/>
<dbReference type="GO" id="GO:0009229">
    <property type="term" value="P:thiamine diphosphate biosynthetic process"/>
    <property type="evidence" value="ECO:0007669"/>
    <property type="project" value="InterPro"/>
</dbReference>
<reference evidence="8" key="1">
    <citation type="submission" date="2019-03" db="EMBL/GenBank/DDBJ databases">
        <title>Single cell metagenomics reveals metabolic interactions within the superorganism composed of flagellate Streblomastix strix and complex community of Bacteroidetes bacteria on its surface.</title>
        <authorList>
            <person name="Treitli S.C."/>
            <person name="Kolisko M."/>
            <person name="Husnik F."/>
            <person name="Keeling P."/>
            <person name="Hampl V."/>
        </authorList>
    </citation>
    <scope>NUCLEOTIDE SEQUENCE</scope>
    <source>
        <strain evidence="8">STM</strain>
    </source>
</reference>
<dbReference type="PANTHER" id="PTHR41299:SF1">
    <property type="entry name" value="THIAMINE PYROPHOSPHOKINASE"/>
    <property type="match status" value="1"/>
</dbReference>
<dbReference type="InterPro" id="IPR049442">
    <property type="entry name" value="Thi_PPkinase-like_C"/>
</dbReference>
<keyword evidence="3 8" id="KW-0418">Kinase</keyword>
<keyword evidence="1 8" id="KW-0808">Transferase</keyword>
<evidence type="ECO:0000313" key="7">
    <source>
        <dbReference type="EMBL" id="KAA6345420.1"/>
    </source>
</evidence>
<dbReference type="GO" id="GO:0005524">
    <property type="term" value="F:ATP binding"/>
    <property type="evidence" value="ECO:0007669"/>
    <property type="project" value="UniProtKB-KW"/>
</dbReference>
<dbReference type="NCBIfam" id="TIGR01378">
    <property type="entry name" value="thi_PPkinase"/>
    <property type="match status" value="1"/>
</dbReference>
<accession>A0A5J4SJM5</accession>
<dbReference type="AlphaFoldDB" id="A0A5J4SJM5"/>
<dbReference type="EMBL" id="SNRY01000171">
    <property type="protein sequence ID" value="KAA6345420.1"/>
    <property type="molecule type" value="Genomic_DNA"/>
</dbReference>
<sequence>MKHYFLLSLDYCPETVILANGSYPTHALPIALLEKADYVVCCDGAADEYIRRGFVPNAIVGDGDSLSEEIKKRFANIVYKDENQETNDQTKAIEFCITQGRKNIVILGATGKREDHTLGNISLLWEYMEKVNVQMVTNHGIFTPAYGNATFECLPDEPISVFNFNCTRMEGEGLKYSLRPFANWWQGTLNKALGDHFAIHANGKYLVFRVQL</sequence>
<dbReference type="GO" id="GO:0016301">
    <property type="term" value="F:kinase activity"/>
    <property type="evidence" value="ECO:0007669"/>
    <property type="project" value="UniProtKB-KW"/>
</dbReference>
<evidence type="ECO:0000313" key="8">
    <source>
        <dbReference type="EMBL" id="KAA6345425.1"/>
    </source>
</evidence>
<dbReference type="InterPro" id="IPR036759">
    <property type="entry name" value="TPK_catalytic_sf"/>
</dbReference>
<dbReference type="Pfam" id="PF21275">
    <property type="entry name" value="Thi_PPkinase_C"/>
    <property type="match status" value="1"/>
</dbReference>
<evidence type="ECO:0000256" key="3">
    <source>
        <dbReference type="ARBA" id="ARBA00022777"/>
    </source>
</evidence>
<dbReference type="GO" id="GO:0004788">
    <property type="term" value="F:thiamine diphosphokinase activity"/>
    <property type="evidence" value="ECO:0007669"/>
    <property type="project" value="UniProtKB-EC"/>
</dbReference>
<evidence type="ECO:0000256" key="4">
    <source>
        <dbReference type="ARBA" id="ARBA00022840"/>
    </source>
</evidence>
<protein>
    <submittedName>
        <fullName evidence="8">Thiamine pyrophosphokinase</fullName>
        <ecNumber evidence="8">2.7.6.2</ecNumber>
    </submittedName>
</protein>
<evidence type="ECO:0000256" key="2">
    <source>
        <dbReference type="ARBA" id="ARBA00022741"/>
    </source>
</evidence>
<dbReference type="GO" id="GO:0006772">
    <property type="term" value="P:thiamine metabolic process"/>
    <property type="evidence" value="ECO:0007669"/>
    <property type="project" value="InterPro"/>
</dbReference>
<dbReference type="PANTHER" id="PTHR41299">
    <property type="entry name" value="THIAMINE PYROPHOSPHOKINASE"/>
    <property type="match status" value="1"/>
</dbReference>
<dbReference type="CDD" id="cd07995">
    <property type="entry name" value="TPK"/>
    <property type="match status" value="1"/>
</dbReference>
<dbReference type="EMBL" id="SNRY01000171">
    <property type="protein sequence ID" value="KAA6345425.1"/>
    <property type="molecule type" value="Genomic_DNA"/>
</dbReference>